<dbReference type="HOGENOM" id="CLU_064827_4_1_11"/>
<dbReference type="RefSeq" id="WP_012797770.1">
    <property type="nucleotide sequence ID" value="NC_013165.1"/>
</dbReference>
<dbReference type="KEGG" id="shi:Shel_06060"/>
<evidence type="ECO:0000313" key="1">
    <source>
        <dbReference type="EMBL" id="ACV21665.1"/>
    </source>
</evidence>
<protein>
    <submittedName>
        <fullName evidence="1">Isoleucine patch superfamily enzyme, carbonic anhydrase/acetyltransferase</fullName>
    </submittedName>
</protein>
<keyword evidence="1" id="KW-0808">Transferase</keyword>
<name>C7N3S4_SLAHD</name>
<dbReference type="InterPro" id="IPR047324">
    <property type="entry name" value="LbH_gamma_CA-like"/>
</dbReference>
<dbReference type="eggNOG" id="COG0663">
    <property type="taxonomic scope" value="Bacteria"/>
</dbReference>
<sequence length="171" mass="18107">MIIEYKGMRPDVRQAAYVAENATVSGDVHLGKDSSVWFGAVIRAEVAPITVGDESNIQDLAMLHSYFDAPVNIGKRVTVGHSAVVHGATIEDDVIVGMGAIVMDYSVVGEGSIIAAGALVKQHQVIPPYSLVAGVPGVIKKTLTPGQRPQEGNAEMYIEDAYEYAKSPVIG</sequence>
<reference evidence="1 2" key="1">
    <citation type="journal article" date="2009" name="Stand. Genomic Sci.">
        <title>Complete genome sequence of Slackia heliotrinireducens type strain (RHS 1).</title>
        <authorList>
            <person name="Pukall R."/>
            <person name="Lapidus A."/>
            <person name="Nolan M."/>
            <person name="Copeland A."/>
            <person name="Glavina Del Rio T."/>
            <person name="Lucas S."/>
            <person name="Chen F."/>
            <person name="Tice H."/>
            <person name="Cheng J.F."/>
            <person name="Chertkov O."/>
            <person name="Bruce D."/>
            <person name="Goodwin L."/>
            <person name="Kuske C."/>
            <person name="Brettin T."/>
            <person name="Detter J.C."/>
            <person name="Han C."/>
            <person name="Pitluck S."/>
            <person name="Pati A."/>
            <person name="Mavrommatis K."/>
            <person name="Ivanova N."/>
            <person name="Ovchinnikova G."/>
            <person name="Chen A."/>
            <person name="Palaniappan K."/>
            <person name="Schneider S."/>
            <person name="Rohde M."/>
            <person name="Chain P."/>
            <person name="D'haeseleer P."/>
            <person name="Goker M."/>
            <person name="Bristow J."/>
            <person name="Eisen J.A."/>
            <person name="Markowitz V."/>
            <person name="Kyrpides N.C."/>
            <person name="Klenk H.P."/>
            <person name="Hugenholtz P."/>
        </authorList>
    </citation>
    <scope>NUCLEOTIDE SEQUENCE [LARGE SCALE GENOMIC DNA]</scope>
    <source>
        <strain evidence="2">ATCC 29202 / DSM 20476 / NCTC 11029 / RHS 1</strain>
    </source>
</reference>
<gene>
    <name evidence="1" type="ordered locus">Shel_06060</name>
</gene>
<dbReference type="PANTHER" id="PTHR13061">
    <property type="entry name" value="DYNACTIN SUBUNIT P25"/>
    <property type="match status" value="1"/>
</dbReference>
<dbReference type="STRING" id="471855.Shel_06060"/>
<dbReference type="AlphaFoldDB" id="C7N3S4"/>
<dbReference type="CDD" id="cd04645">
    <property type="entry name" value="LbH_gamma_CA_like"/>
    <property type="match status" value="1"/>
</dbReference>
<dbReference type="PANTHER" id="PTHR13061:SF29">
    <property type="entry name" value="GAMMA CARBONIC ANHYDRASE-LIKE 1, MITOCHONDRIAL-RELATED"/>
    <property type="match status" value="1"/>
</dbReference>
<dbReference type="InterPro" id="IPR001451">
    <property type="entry name" value="Hexapep"/>
</dbReference>
<evidence type="ECO:0000313" key="2">
    <source>
        <dbReference type="Proteomes" id="UP000002026"/>
    </source>
</evidence>
<dbReference type="Pfam" id="PF00132">
    <property type="entry name" value="Hexapep"/>
    <property type="match status" value="1"/>
</dbReference>
<dbReference type="EMBL" id="CP001684">
    <property type="protein sequence ID" value="ACV21665.1"/>
    <property type="molecule type" value="Genomic_DNA"/>
</dbReference>
<proteinExistence type="predicted"/>
<dbReference type="InterPro" id="IPR011004">
    <property type="entry name" value="Trimer_LpxA-like_sf"/>
</dbReference>
<dbReference type="SUPFAM" id="SSF51161">
    <property type="entry name" value="Trimeric LpxA-like enzymes"/>
    <property type="match status" value="1"/>
</dbReference>
<organism evidence="1 2">
    <name type="scientific">Slackia heliotrinireducens (strain ATCC 29202 / DSM 20476 / NCTC 11029 / RHS 1)</name>
    <name type="common">Peptococcus heliotrinreducens</name>
    <dbReference type="NCBI Taxonomy" id="471855"/>
    <lineage>
        <taxon>Bacteria</taxon>
        <taxon>Bacillati</taxon>
        <taxon>Actinomycetota</taxon>
        <taxon>Coriobacteriia</taxon>
        <taxon>Eggerthellales</taxon>
        <taxon>Eggerthellaceae</taxon>
        <taxon>Slackia</taxon>
    </lineage>
</organism>
<dbReference type="Gene3D" id="2.160.10.10">
    <property type="entry name" value="Hexapeptide repeat proteins"/>
    <property type="match status" value="1"/>
</dbReference>
<keyword evidence="2" id="KW-1185">Reference proteome</keyword>
<dbReference type="GO" id="GO:0016740">
    <property type="term" value="F:transferase activity"/>
    <property type="evidence" value="ECO:0007669"/>
    <property type="project" value="UniProtKB-KW"/>
</dbReference>
<dbReference type="InterPro" id="IPR050484">
    <property type="entry name" value="Transf_Hexapept/Carb_Anhydrase"/>
</dbReference>
<dbReference type="Proteomes" id="UP000002026">
    <property type="component" value="Chromosome"/>
</dbReference>
<accession>C7N3S4</accession>